<organism evidence="6">
    <name type="scientific">marine sediment metagenome</name>
    <dbReference type="NCBI Taxonomy" id="412755"/>
    <lineage>
        <taxon>unclassified sequences</taxon>
        <taxon>metagenomes</taxon>
        <taxon>ecological metagenomes</taxon>
    </lineage>
</organism>
<evidence type="ECO:0008006" key="7">
    <source>
        <dbReference type="Google" id="ProtNLM"/>
    </source>
</evidence>
<name>X0VIM4_9ZZZZ</name>
<dbReference type="GO" id="GO:0051539">
    <property type="term" value="F:4 iron, 4 sulfur cluster binding"/>
    <property type="evidence" value="ECO:0007669"/>
    <property type="project" value="UniProtKB-KW"/>
</dbReference>
<feature type="non-terminal residue" evidence="6">
    <location>
        <position position="267"/>
    </location>
</feature>
<evidence type="ECO:0000256" key="4">
    <source>
        <dbReference type="ARBA" id="ARBA00023004"/>
    </source>
</evidence>
<evidence type="ECO:0000256" key="3">
    <source>
        <dbReference type="ARBA" id="ARBA00023002"/>
    </source>
</evidence>
<evidence type="ECO:0000256" key="1">
    <source>
        <dbReference type="ARBA" id="ARBA00022485"/>
    </source>
</evidence>
<dbReference type="GO" id="GO:0016491">
    <property type="term" value="F:oxidoreductase activity"/>
    <property type="evidence" value="ECO:0007669"/>
    <property type="project" value="UniProtKB-KW"/>
</dbReference>
<dbReference type="SUPFAM" id="SSF51905">
    <property type="entry name" value="FAD/NAD(P)-binding domain"/>
    <property type="match status" value="1"/>
</dbReference>
<dbReference type="PANTHER" id="PTHR43498:SF1">
    <property type="entry name" value="COB--COM HETERODISULFIDE REDUCTASE IRON-SULFUR SUBUNIT A"/>
    <property type="match status" value="1"/>
</dbReference>
<accession>X0VIM4</accession>
<evidence type="ECO:0000256" key="5">
    <source>
        <dbReference type="ARBA" id="ARBA00023014"/>
    </source>
</evidence>
<protein>
    <recommendedName>
        <fullName evidence="7">FAD/NAD(P)-binding domain-containing protein</fullName>
    </recommendedName>
</protein>
<dbReference type="EMBL" id="BARS01026163">
    <property type="protein sequence ID" value="GAG12348.1"/>
    <property type="molecule type" value="Genomic_DNA"/>
</dbReference>
<keyword evidence="3" id="KW-0560">Oxidoreductase</keyword>
<dbReference type="InterPro" id="IPR039650">
    <property type="entry name" value="HdrA-like"/>
</dbReference>
<keyword evidence="2" id="KW-0479">Metal-binding</keyword>
<comment type="caution">
    <text evidence="6">The sequence shown here is derived from an EMBL/GenBank/DDBJ whole genome shotgun (WGS) entry which is preliminary data.</text>
</comment>
<proteinExistence type="predicted"/>
<evidence type="ECO:0000256" key="2">
    <source>
        <dbReference type="ARBA" id="ARBA00022723"/>
    </source>
</evidence>
<keyword evidence="4" id="KW-0408">Iron</keyword>
<dbReference type="AlphaFoldDB" id="X0VIM4"/>
<evidence type="ECO:0000313" key="6">
    <source>
        <dbReference type="EMBL" id="GAG12348.1"/>
    </source>
</evidence>
<dbReference type="GO" id="GO:0046872">
    <property type="term" value="F:metal ion binding"/>
    <property type="evidence" value="ECO:0007669"/>
    <property type="project" value="UniProtKB-KW"/>
</dbReference>
<reference evidence="6" key="1">
    <citation type="journal article" date="2014" name="Front. Microbiol.">
        <title>High frequency of phylogenetically diverse reductive dehalogenase-homologous genes in deep subseafloor sedimentary metagenomes.</title>
        <authorList>
            <person name="Kawai M."/>
            <person name="Futagami T."/>
            <person name="Toyoda A."/>
            <person name="Takaki Y."/>
            <person name="Nishi S."/>
            <person name="Hori S."/>
            <person name="Arai W."/>
            <person name="Tsubouchi T."/>
            <person name="Morono Y."/>
            <person name="Uchiyama I."/>
            <person name="Ito T."/>
            <person name="Fujiyama A."/>
            <person name="Inagaki F."/>
            <person name="Takami H."/>
        </authorList>
    </citation>
    <scope>NUCLEOTIDE SEQUENCE</scope>
    <source>
        <strain evidence="6">Expedition CK06-06</strain>
    </source>
</reference>
<dbReference type="InterPro" id="IPR036188">
    <property type="entry name" value="FAD/NAD-bd_sf"/>
</dbReference>
<dbReference type="PANTHER" id="PTHR43498">
    <property type="entry name" value="FERREDOXIN:COB-COM HETERODISULFIDE REDUCTASE SUBUNIT A"/>
    <property type="match status" value="1"/>
</dbReference>
<keyword evidence="5" id="KW-0411">Iron-sulfur</keyword>
<keyword evidence="1" id="KW-0004">4Fe-4S</keyword>
<feature type="non-terminal residue" evidence="6">
    <location>
        <position position="1"/>
    </location>
</feature>
<gene>
    <name evidence="6" type="ORF">S01H1_41259</name>
</gene>
<sequence length="267" mass="29752">GFVGNFKTSVRSEGKDYALEHGTIILASGGEEYKPTEYLYGKHEQVLTQMELEQQLTDHSLKAEELKNVVMIQCVGSRNADRPYCSRMCCSQAIKNALRVKEVNPEANIYIFYRDIRTYGFKEDFYREARDKGIIFIRYDEDQEPQVRDKDGKLAMEVFDPLLMQNLVIEPDLLVLSVGIVPSAGREELAKMLKVPLNGDGFFLEAHVKLRPVEFSTDGVFLCGLAHSPKPISENISQAQAAAAKAAIILSKKLIASGGCVAGIDKE</sequence>